<dbReference type="RefSeq" id="WP_092120913.1">
    <property type="nucleotide sequence ID" value="NZ_FMXO01000011.1"/>
</dbReference>
<evidence type="ECO:0000259" key="3">
    <source>
        <dbReference type="PROSITE" id="PS51192"/>
    </source>
</evidence>
<dbReference type="PANTHER" id="PTHR10799">
    <property type="entry name" value="SNF2/RAD54 HELICASE FAMILY"/>
    <property type="match status" value="1"/>
</dbReference>
<dbReference type="SMART" id="SM00490">
    <property type="entry name" value="HELICc"/>
    <property type="match status" value="1"/>
</dbReference>
<keyword evidence="5" id="KW-0547">Nucleotide-binding</keyword>
<dbReference type="STRING" id="617002.SAMN05660653_02009"/>
<evidence type="ECO:0000256" key="1">
    <source>
        <dbReference type="ARBA" id="ARBA00022801"/>
    </source>
</evidence>
<gene>
    <name evidence="5" type="ORF">SAMN05660653_02009</name>
</gene>
<feature type="region of interest" description="Disordered" evidence="2">
    <location>
        <begin position="432"/>
        <end position="451"/>
    </location>
</feature>
<dbReference type="PROSITE" id="PS51192">
    <property type="entry name" value="HELICASE_ATP_BIND_1"/>
    <property type="match status" value="1"/>
</dbReference>
<dbReference type="Pfam" id="PF00176">
    <property type="entry name" value="SNF2-rel_dom"/>
    <property type="match status" value="1"/>
</dbReference>
<dbReference type="InterPro" id="IPR049730">
    <property type="entry name" value="SNF2/RAD54-like_C"/>
</dbReference>
<feature type="domain" description="Helicase C-terminal" evidence="4">
    <location>
        <begin position="1236"/>
        <end position="1390"/>
    </location>
</feature>
<dbReference type="PROSITE" id="PS51194">
    <property type="entry name" value="HELICASE_CTER"/>
    <property type="match status" value="1"/>
</dbReference>
<dbReference type="OrthoDB" id="18878at2"/>
<dbReference type="GO" id="GO:0005524">
    <property type="term" value="F:ATP binding"/>
    <property type="evidence" value="ECO:0007669"/>
    <property type="project" value="InterPro"/>
</dbReference>
<reference evidence="5 6" key="1">
    <citation type="submission" date="2016-10" db="EMBL/GenBank/DDBJ databases">
        <authorList>
            <person name="de Groot N.N."/>
        </authorList>
    </citation>
    <scope>NUCLEOTIDE SEQUENCE [LARGE SCALE GENOMIC DNA]</scope>
    <source>
        <strain evidence="5 6">ASO4-2</strain>
    </source>
</reference>
<evidence type="ECO:0000256" key="2">
    <source>
        <dbReference type="SAM" id="MobiDB-lite"/>
    </source>
</evidence>
<dbReference type="Proteomes" id="UP000198771">
    <property type="component" value="Unassembled WGS sequence"/>
</dbReference>
<keyword evidence="5" id="KW-0347">Helicase</keyword>
<dbReference type="InterPro" id="IPR014001">
    <property type="entry name" value="Helicase_ATP-bd"/>
</dbReference>
<organism evidence="5 6">
    <name type="scientific">Desulfonatronum thiosulfatophilum</name>
    <dbReference type="NCBI Taxonomy" id="617002"/>
    <lineage>
        <taxon>Bacteria</taxon>
        <taxon>Pseudomonadati</taxon>
        <taxon>Thermodesulfobacteriota</taxon>
        <taxon>Desulfovibrionia</taxon>
        <taxon>Desulfovibrionales</taxon>
        <taxon>Desulfonatronaceae</taxon>
        <taxon>Desulfonatronum</taxon>
    </lineage>
</organism>
<name>A0A1G6DAL1_9BACT</name>
<dbReference type="Pfam" id="PF00271">
    <property type="entry name" value="Helicase_C"/>
    <property type="match status" value="1"/>
</dbReference>
<accession>A0A1G6DAL1</accession>
<dbReference type="CDD" id="cd18793">
    <property type="entry name" value="SF2_C_SNF"/>
    <property type="match status" value="1"/>
</dbReference>
<keyword evidence="6" id="KW-1185">Reference proteome</keyword>
<feature type="domain" description="Helicase ATP-binding" evidence="3">
    <location>
        <begin position="953"/>
        <end position="1109"/>
    </location>
</feature>
<evidence type="ECO:0000313" key="5">
    <source>
        <dbReference type="EMBL" id="SDB42196.1"/>
    </source>
</evidence>
<protein>
    <submittedName>
        <fullName evidence="5">Superfamily II DNA or RNA helicase, SNF2 family</fullName>
    </submittedName>
</protein>
<evidence type="ECO:0000313" key="6">
    <source>
        <dbReference type="Proteomes" id="UP000198771"/>
    </source>
</evidence>
<dbReference type="SMART" id="SM00487">
    <property type="entry name" value="DEXDc"/>
    <property type="match status" value="1"/>
</dbReference>
<keyword evidence="1" id="KW-0378">Hydrolase</keyword>
<feature type="region of interest" description="Disordered" evidence="2">
    <location>
        <begin position="513"/>
        <end position="543"/>
    </location>
</feature>
<dbReference type="InterPro" id="IPR038718">
    <property type="entry name" value="SNF2-like_sf"/>
</dbReference>
<dbReference type="GO" id="GO:0016787">
    <property type="term" value="F:hydrolase activity"/>
    <property type="evidence" value="ECO:0007669"/>
    <property type="project" value="UniProtKB-KW"/>
</dbReference>
<dbReference type="InterPro" id="IPR001650">
    <property type="entry name" value="Helicase_C-like"/>
</dbReference>
<dbReference type="EMBL" id="FMXO01000011">
    <property type="protein sequence ID" value="SDB42196.1"/>
    <property type="molecule type" value="Genomic_DNA"/>
</dbReference>
<feature type="compositionally biased region" description="Basic and acidic residues" evidence="2">
    <location>
        <begin position="433"/>
        <end position="451"/>
    </location>
</feature>
<evidence type="ECO:0000259" key="4">
    <source>
        <dbReference type="PROSITE" id="PS51194"/>
    </source>
</evidence>
<keyword evidence="5" id="KW-0067">ATP-binding</keyword>
<dbReference type="InterPro" id="IPR027417">
    <property type="entry name" value="P-loop_NTPase"/>
</dbReference>
<dbReference type="Gene3D" id="3.40.50.300">
    <property type="entry name" value="P-loop containing nucleotide triphosphate hydrolases"/>
    <property type="match status" value="1"/>
</dbReference>
<dbReference type="CDD" id="cd18012">
    <property type="entry name" value="DEXQc_arch_SWI2_SNF2"/>
    <property type="match status" value="1"/>
</dbReference>
<proteinExistence type="predicted"/>
<dbReference type="Gene3D" id="3.40.50.10810">
    <property type="entry name" value="Tandem AAA-ATPase domain"/>
    <property type="match status" value="1"/>
</dbReference>
<sequence>MNFSDNQRKLETLLANLQHLSSDDQRILQVLTVAWKHLTITELQKILLHLDWRDSRGTPLHQAVTKAWQERMERLHLLSVKNARFQCNEMIREEPARTLALEKKYAEVHRVVLKLLPLPEFSWNNPMDFSKGYHRMRTDLYLGKYSDVMRGISGVSSTWDLLPSHEVAQLARLCLYPLNRSWVEQLPDVLKFQVLGTSLMKGMEDLIPRNTHFELAEKWFPKMAQNHSGPKYVMAQQYLIRGNLQSARELLGVDQNSTDLSLLGWWHFVRGEYDQAMEAFDACIIIMKRETRKRNVRIPGMAGIFHNLCLLRRGEPEDLRLIPKQAGFMAKGEIPDPYAEVFAAFADAALILLGEKKPSSCKDLAGTYNLQHFPYPALFRPLIRSWLGQDPIDKQLKALSDNYHIALSGGYLWYAEEAEMLLRKMGKIRNKKSVKESAKESNRERTDVPQKNEHWASITELLKPKASWELALDALKNIGATVSPSARGSGGETRMTWRLRCLGEVCVLEPREQKRKKNGQWTTGKNVSPYRLHDSPEDFSSLTDHDRRISQASFGRMSGSYSRYGGGYSIQDLDQALLAAVGHPLIFWEDDPERPVELVKSEPALQVLEEKEKLRLRIDPTPVAGRNLVRREETRHRLRLVHFDERHLKIADILGLKGLTVPVTAKERVLASIAEIAPLLAVHSNIGGSPVQAEEVAADSRPVIRLRPINGGLGMELFLRPIAGGNLLIRPGEGGKTLFAEVDGRQYCAVRDIQAEQLAVKKVLESCPVLDPDANWSWLIEDSEEALETLLQLQELGESVVLEWPEGQRIKVVPEADSSKMRISVRQRKDWFSLEGELQLEDGRVLEMAQLLALLEQSPGRFIRLEEGDFLSLTRDLRKRLDAVRGYSDAGRFNPLAAPAMEDVLQGMRVDATKPWKDLLRRLRESRDLTPEVPTTLRAELRDYQVEGFQWLARLAHWGAGACLADDMGLGKTIQALALILTRAKLGPTLVLAPTSVCINWMDESARFAPSLRPLRFGPGAREQMLTEAGPFDLIVCSYGLLQTQSEQLAKVEWSTLVADEAQAIKNVFTKRSRAAMALPAGFRMITTGTPIENHLGELWNLFNFINPGLLNSMERFNRKFAVPIEQNKDNEARRRLKNLIRPFILRRLKSEVLAELPSRTEVVLPVELSPEESAIYEAIRRNALEKMSEPMDQPGQQRIRMLAEIMRLRRACCHPELVMPGNGATSSKLQAFGEILDELLENRHQALVFSQFTGHLKLVRDYLDKRKVHYQYLDGSTPIKQRQAAVNAFQAGEGDLFLISLKAGGFGLNLTAADYVIHMDPWWNPAVEDQASDRAHRIGQQRPVTIYRLVTKGTIEEKILDLHRHKRDLATSLLEGTDSGAKLSLEEMLELLKE</sequence>
<dbReference type="InterPro" id="IPR000330">
    <property type="entry name" value="SNF2_N"/>
</dbReference>
<dbReference type="GO" id="GO:0004386">
    <property type="term" value="F:helicase activity"/>
    <property type="evidence" value="ECO:0007669"/>
    <property type="project" value="UniProtKB-KW"/>
</dbReference>
<dbReference type="SUPFAM" id="SSF52540">
    <property type="entry name" value="P-loop containing nucleoside triphosphate hydrolases"/>
    <property type="match status" value="2"/>
</dbReference>